<organism evidence="4 5">
    <name type="scientific">Fibrella aestuarina BUZ 2</name>
    <dbReference type="NCBI Taxonomy" id="1166018"/>
    <lineage>
        <taxon>Bacteria</taxon>
        <taxon>Pseudomonadati</taxon>
        <taxon>Bacteroidota</taxon>
        <taxon>Cytophagia</taxon>
        <taxon>Cytophagales</taxon>
        <taxon>Spirosomataceae</taxon>
        <taxon>Fibrella</taxon>
    </lineage>
</organism>
<evidence type="ECO:0000313" key="5">
    <source>
        <dbReference type="Proteomes" id="UP000011058"/>
    </source>
</evidence>
<dbReference type="PANTHER" id="PTHR44858">
    <property type="entry name" value="TETRATRICOPEPTIDE REPEAT PROTEIN 6"/>
    <property type="match status" value="1"/>
</dbReference>
<reference evidence="4 5" key="1">
    <citation type="journal article" date="2012" name="J. Bacteriol.">
        <title>Genome Sequence of Fibrella aestuarina BUZ 2T, a Filamentous Marine Bacterium.</title>
        <authorList>
            <person name="Filippini M."/>
            <person name="Qi W."/>
            <person name="Blom J."/>
            <person name="Goesmann A."/>
            <person name="Smits T.H."/>
            <person name="Bagheri H.C."/>
        </authorList>
    </citation>
    <scope>NUCLEOTIDE SEQUENCE [LARGE SCALE GENOMIC DNA]</scope>
    <source>
        <strain evidence="5">BUZ 2T</strain>
    </source>
</reference>
<evidence type="ECO:0000256" key="3">
    <source>
        <dbReference type="PROSITE-ProRule" id="PRU00339"/>
    </source>
</evidence>
<feature type="repeat" description="TPR" evidence="3">
    <location>
        <begin position="118"/>
        <end position="151"/>
    </location>
</feature>
<dbReference type="EMBL" id="HE796683">
    <property type="protein sequence ID" value="CCH00945.1"/>
    <property type="molecule type" value="Genomic_DNA"/>
</dbReference>
<dbReference type="GO" id="GO:0009279">
    <property type="term" value="C:cell outer membrane"/>
    <property type="evidence" value="ECO:0007669"/>
    <property type="project" value="TreeGrafter"/>
</dbReference>
<keyword evidence="1" id="KW-0677">Repeat</keyword>
<feature type="repeat" description="TPR" evidence="3">
    <location>
        <begin position="50"/>
        <end position="83"/>
    </location>
</feature>
<dbReference type="eggNOG" id="COG0457">
    <property type="taxonomic scope" value="Bacteria"/>
</dbReference>
<dbReference type="HOGENOM" id="CLU_003728_11_1_10"/>
<dbReference type="Pfam" id="PF13181">
    <property type="entry name" value="TPR_8"/>
    <property type="match status" value="1"/>
</dbReference>
<accession>I0K9Z2</accession>
<name>I0K9Z2_9BACT</name>
<dbReference type="KEGG" id="fae:FAES_2936"/>
<evidence type="ECO:0000256" key="2">
    <source>
        <dbReference type="ARBA" id="ARBA00022803"/>
    </source>
</evidence>
<dbReference type="Pfam" id="PF13432">
    <property type="entry name" value="TPR_16"/>
    <property type="match status" value="2"/>
</dbReference>
<keyword evidence="5" id="KW-1185">Reference proteome</keyword>
<dbReference type="InterPro" id="IPR050498">
    <property type="entry name" value="Ycf3"/>
</dbReference>
<dbReference type="PANTHER" id="PTHR44858:SF1">
    <property type="entry name" value="UDP-N-ACETYLGLUCOSAMINE--PEPTIDE N-ACETYLGLUCOSAMINYLTRANSFERASE SPINDLY-RELATED"/>
    <property type="match status" value="1"/>
</dbReference>
<dbReference type="SMART" id="SM00028">
    <property type="entry name" value="TPR"/>
    <property type="match status" value="6"/>
</dbReference>
<feature type="repeat" description="TPR" evidence="3">
    <location>
        <begin position="84"/>
        <end position="117"/>
    </location>
</feature>
<evidence type="ECO:0000313" key="4">
    <source>
        <dbReference type="EMBL" id="CCH00945.1"/>
    </source>
</evidence>
<dbReference type="SUPFAM" id="SSF48452">
    <property type="entry name" value="TPR-like"/>
    <property type="match status" value="1"/>
</dbReference>
<dbReference type="InterPro" id="IPR019734">
    <property type="entry name" value="TPR_rpt"/>
</dbReference>
<protein>
    <submittedName>
        <fullName evidence="4">TPR repeat-containing protein</fullName>
    </submittedName>
</protein>
<dbReference type="GO" id="GO:0046813">
    <property type="term" value="P:receptor-mediated virion attachment to host cell"/>
    <property type="evidence" value="ECO:0007669"/>
    <property type="project" value="TreeGrafter"/>
</dbReference>
<gene>
    <name evidence="4" type="ORF">FAES_2936</name>
</gene>
<feature type="repeat" description="TPR" evidence="3">
    <location>
        <begin position="157"/>
        <end position="190"/>
    </location>
</feature>
<evidence type="ECO:0000256" key="1">
    <source>
        <dbReference type="ARBA" id="ARBA00022737"/>
    </source>
</evidence>
<dbReference type="AlphaFoldDB" id="I0K9Z2"/>
<dbReference type="InterPro" id="IPR011990">
    <property type="entry name" value="TPR-like_helical_dom_sf"/>
</dbReference>
<dbReference type="PROSITE" id="PS50005">
    <property type="entry name" value="TPR"/>
    <property type="match status" value="4"/>
</dbReference>
<proteinExistence type="predicted"/>
<keyword evidence="2 3" id="KW-0802">TPR repeat</keyword>
<dbReference type="Proteomes" id="UP000011058">
    <property type="component" value="Chromosome"/>
</dbReference>
<dbReference type="STRING" id="1166018.FAES_2936"/>
<dbReference type="PROSITE" id="PS50293">
    <property type="entry name" value="TPR_REGION"/>
    <property type="match status" value="2"/>
</dbReference>
<sequence>MCLAPVMGHLLPRDTLSFSFLLYSQYAMRSFFSSLLIQSTLLILFACNASDEQLQQGRQLLREGKSREAVQALNAAIESDPDNADAFVTRGAAYFELKEYANAQLDYEQALKLKPDFYRPYYNRALLKTSQGDIPGALKDYSEAIRLAPDTAKNSTSDTYLNRGQLFALQGQTQPALTDFDQAIKLNPRNALALYNRGNLRFNQKDLPGAIADFQACVAANPSFGKAFYGLGLAQLLAEQRDAACLSLKQAQKLGYPDAANAVASYCAN</sequence>
<dbReference type="Gene3D" id="1.25.40.10">
    <property type="entry name" value="Tetratricopeptide repeat domain"/>
    <property type="match status" value="2"/>
</dbReference>